<dbReference type="AlphaFoldDB" id="A0A0A9YXK4"/>
<dbReference type="PANTHER" id="PTHR33481:SF1">
    <property type="entry name" value="ENDONUCLEASE_EXONUCLEASE_PHOSPHATASE DOMAIN-CONTAINING PROTEIN-RELATED"/>
    <property type="match status" value="1"/>
</dbReference>
<gene>
    <name evidence="2" type="ORF">CM83_105081</name>
</gene>
<dbReference type="SUPFAM" id="SSF56672">
    <property type="entry name" value="DNA/RNA polymerases"/>
    <property type="match status" value="1"/>
</dbReference>
<evidence type="ECO:0000259" key="1">
    <source>
        <dbReference type="PROSITE" id="PS50878"/>
    </source>
</evidence>
<organism evidence="2">
    <name type="scientific">Lygus hesperus</name>
    <name type="common">Western plant bug</name>
    <dbReference type="NCBI Taxonomy" id="30085"/>
    <lineage>
        <taxon>Eukaryota</taxon>
        <taxon>Metazoa</taxon>
        <taxon>Ecdysozoa</taxon>
        <taxon>Arthropoda</taxon>
        <taxon>Hexapoda</taxon>
        <taxon>Insecta</taxon>
        <taxon>Pterygota</taxon>
        <taxon>Neoptera</taxon>
        <taxon>Paraneoptera</taxon>
        <taxon>Hemiptera</taxon>
        <taxon>Heteroptera</taxon>
        <taxon>Panheteroptera</taxon>
        <taxon>Cimicomorpha</taxon>
        <taxon>Miridae</taxon>
        <taxon>Mirini</taxon>
        <taxon>Lygus</taxon>
    </lineage>
</organism>
<dbReference type="EMBL" id="GBHO01009309">
    <property type="protein sequence ID" value="JAG34295.1"/>
    <property type="molecule type" value="Transcribed_RNA"/>
</dbReference>
<keyword evidence="2" id="KW-0695">RNA-directed DNA polymerase</keyword>
<dbReference type="InterPro" id="IPR000477">
    <property type="entry name" value="RT_dom"/>
</dbReference>
<name>A0A0A9YXK4_LYGHE</name>
<accession>A0A0A9YXK4</accession>
<dbReference type="PROSITE" id="PS50878">
    <property type="entry name" value="RT_POL"/>
    <property type="match status" value="1"/>
</dbReference>
<dbReference type="InterPro" id="IPR043502">
    <property type="entry name" value="DNA/RNA_pol_sf"/>
</dbReference>
<keyword evidence="2" id="KW-0808">Transferase</keyword>
<reference evidence="2" key="2">
    <citation type="submission" date="2014-07" db="EMBL/GenBank/DDBJ databases">
        <authorList>
            <person name="Hull J."/>
        </authorList>
    </citation>
    <scope>NUCLEOTIDE SEQUENCE</scope>
</reference>
<sequence length="134" mass="15467">PLMNRIIKIEFHGRIVRERTTSKGLAQGAVLSPISFSTYTATIRTVFGPRIRTLQYADDITLYTIAETDIETVTLLEQAMNQLNRWILKLGLTLSPNKSNTIVFTRRRRAISSIGSLYLTQGYVEYWEYTWTLF</sequence>
<evidence type="ECO:0000313" key="2">
    <source>
        <dbReference type="EMBL" id="JAG34295.1"/>
    </source>
</evidence>
<protein>
    <submittedName>
        <fullName evidence="2">Putative RNA-directed DNA polymerase from transposon X-element</fullName>
    </submittedName>
</protein>
<proteinExistence type="predicted"/>
<dbReference type="GO" id="GO:0003964">
    <property type="term" value="F:RNA-directed DNA polymerase activity"/>
    <property type="evidence" value="ECO:0007669"/>
    <property type="project" value="UniProtKB-KW"/>
</dbReference>
<dbReference type="PANTHER" id="PTHR33481">
    <property type="entry name" value="REVERSE TRANSCRIPTASE"/>
    <property type="match status" value="1"/>
</dbReference>
<feature type="domain" description="Reverse transcriptase" evidence="1">
    <location>
        <begin position="1"/>
        <end position="118"/>
    </location>
</feature>
<dbReference type="Pfam" id="PF00078">
    <property type="entry name" value="RVT_1"/>
    <property type="match status" value="1"/>
</dbReference>
<feature type="non-terminal residue" evidence="2">
    <location>
        <position position="1"/>
    </location>
</feature>
<keyword evidence="2" id="KW-0548">Nucleotidyltransferase</keyword>
<reference evidence="2" key="1">
    <citation type="journal article" date="2014" name="PLoS ONE">
        <title>Transcriptome-Based Identification of ABC Transporters in the Western Tarnished Plant Bug Lygus hesperus.</title>
        <authorList>
            <person name="Hull J.J."/>
            <person name="Chaney K."/>
            <person name="Geib S.M."/>
            <person name="Fabrick J.A."/>
            <person name="Brent C.S."/>
            <person name="Walsh D."/>
            <person name="Lavine L.C."/>
        </authorList>
    </citation>
    <scope>NUCLEOTIDE SEQUENCE</scope>
</reference>